<dbReference type="Proteomes" id="UP001372338">
    <property type="component" value="Unassembled WGS sequence"/>
</dbReference>
<evidence type="ECO:0000313" key="3">
    <source>
        <dbReference type="Proteomes" id="UP001372338"/>
    </source>
</evidence>
<dbReference type="EMBL" id="JAYWIO010000003">
    <property type="protein sequence ID" value="KAK7276109.1"/>
    <property type="molecule type" value="Genomic_DNA"/>
</dbReference>
<keyword evidence="1" id="KW-0472">Membrane</keyword>
<comment type="caution">
    <text evidence="2">The sequence shown here is derived from an EMBL/GenBank/DDBJ whole genome shotgun (WGS) entry which is preliminary data.</text>
</comment>
<keyword evidence="1" id="KW-1133">Transmembrane helix</keyword>
<reference evidence="2 3" key="1">
    <citation type="submission" date="2024-01" db="EMBL/GenBank/DDBJ databases">
        <title>The genomes of 5 underutilized Papilionoideae crops provide insights into root nodulation and disease resistanc.</title>
        <authorList>
            <person name="Yuan L."/>
        </authorList>
    </citation>
    <scope>NUCLEOTIDE SEQUENCE [LARGE SCALE GENOMIC DNA]</scope>
    <source>
        <strain evidence="2">ZHUSHIDOU_FW_LH</strain>
        <tissue evidence="2">Leaf</tissue>
    </source>
</reference>
<organism evidence="2 3">
    <name type="scientific">Crotalaria pallida</name>
    <name type="common">Smooth rattlebox</name>
    <name type="synonym">Crotalaria striata</name>
    <dbReference type="NCBI Taxonomy" id="3830"/>
    <lineage>
        <taxon>Eukaryota</taxon>
        <taxon>Viridiplantae</taxon>
        <taxon>Streptophyta</taxon>
        <taxon>Embryophyta</taxon>
        <taxon>Tracheophyta</taxon>
        <taxon>Spermatophyta</taxon>
        <taxon>Magnoliopsida</taxon>
        <taxon>eudicotyledons</taxon>
        <taxon>Gunneridae</taxon>
        <taxon>Pentapetalae</taxon>
        <taxon>rosids</taxon>
        <taxon>fabids</taxon>
        <taxon>Fabales</taxon>
        <taxon>Fabaceae</taxon>
        <taxon>Papilionoideae</taxon>
        <taxon>50 kb inversion clade</taxon>
        <taxon>genistoids sensu lato</taxon>
        <taxon>core genistoids</taxon>
        <taxon>Crotalarieae</taxon>
        <taxon>Crotalaria</taxon>
    </lineage>
</organism>
<gene>
    <name evidence="2" type="ORF">RIF29_17242</name>
</gene>
<sequence>MADSAKCSHCSATNENILHALRDCPHSLEIWMRLGMCQHVEFFTTDYVLWLCRFARSDLAVLFLFVVWWIWRWRNEMVLGDGGWSPQTLLMKIRGDVAAQ</sequence>
<protein>
    <recommendedName>
        <fullName evidence="4">Reverse transcriptase zinc-binding domain-containing protein</fullName>
    </recommendedName>
</protein>
<evidence type="ECO:0000313" key="2">
    <source>
        <dbReference type="EMBL" id="KAK7276109.1"/>
    </source>
</evidence>
<proteinExistence type="predicted"/>
<evidence type="ECO:0000256" key="1">
    <source>
        <dbReference type="SAM" id="Phobius"/>
    </source>
</evidence>
<keyword evidence="3" id="KW-1185">Reference proteome</keyword>
<name>A0AAN9FI26_CROPI</name>
<evidence type="ECO:0008006" key="4">
    <source>
        <dbReference type="Google" id="ProtNLM"/>
    </source>
</evidence>
<accession>A0AAN9FI26</accession>
<keyword evidence="1" id="KW-0812">Transmembrane</keyword>
<feature type="transmembrane region" description="Helical" evidence="1">
    <location>
        <begin position="48"/>
        <end position="71"/>
    </location>
</feature>
<dbReference type="AlphaFoldDB" id="A0AAN9FI26"/>